<keyword evidence="1" id="KW-0812">Transmembrane</keyword>
<organism evidence="2 3">
    <name type="scientific">Crotalaria pallida</name>
    <name type="common">Smooth rattlebox</name>
    <name type="synonym">Crotalaria striata</name>
    <dbReference type="NCBI Taxonomy" id="3830"/>
    <lineage>
        <taxon>Eukaryota</taxon>
        <taxon>Viridiplantae</taxon>
        <taxon>Streptophyta</taxon>
        <taxon>Embryophyta</taxon>
        <taxon>Tracheophyta</taxon>
        <taxon>Spermatophyta</taxon>
        <taxon>Magnoliopsida</taxon>
        <taxon>eudicotyledons</taxon>
        <taxon>Gunneridae</taxon>
        <taxon>Pentapetalae</taxon>
        <taxon>rosids</taxon>
        <taxon>fabids</taxon>
        <taxon>Fabales</taxon>
        <taxon>Fabaceae</taxon>
        <taxon>Papilionoideae</taxon>
        <taxon>50 kb inversion clade</taxon>
        <taxon>genistoids sensu lato</taxon>
        <taxon>core genistoids</taxon>
        <taxon>Crotalarieae</taxon>
        <taxon>Crotalaria</taxon>
    </lineage>
</organism>
<comment type="caution">
    <text evidence="2">The sequence shown here is derived from an EMBL/GenBank/DDBJ whole genome shotgun (WGS) entry which is preliminary data.</text>
</comment>
<proteinExistence type="predicted"/>
<evidence type="ECO:0000313" key="3">
    <source>
        <dbReference type="Proteomes" id="UP001372338"/>
    </source>
</evidence>
<keyword evidence="1" id="KW-0472">Membrane</keyword>
<dbReference type="Proteomes" id="UP001372338">
    <property type="component" value="Unassembled WGS sequence"/>
</dbReference>
<keyword evidence="3" id="KW-1185">Reference proteome</keyword>
<gene>
    <name evidence="2" type="ORF">RIF29_34461</name>
</gene>
<evidence type="ECO:0000313" key="2">
    <source>
        <dbReference type="EMBL" id="KAK7251351.1"/>
    </source>
</evidence>
<dbReference type="AlphaFoldDB" id="A0AAN9E9G1"/>
<feature type="transmembrane region" description="Helical" evidence="1">
    <location>
        <begin position="21"/>
        <end position="43"/>
    </location>
</feature>
<dbReference type="EMBL" id="JAYWIO010000007">
    <property type="protein sequence ID" value="KAK7251351.1"/>
    <property type="molecule type" value="Genomic_DNA"/>
</dbReference>
<name>A0AAN9E9G1_CROPI</name>
<evidence type="ECO:0000256" key="1">
    <source>
        <dbReference type="SAM" id="Phobius"/>
    </source>
</evidence>
<accession>A0AAN9E9G1</accession>
<sequence length="103" mass="11416">MVYCIPAFEAWAYIHDIGVMAYIHAATAKVFILLGSAAIAVLGHSLEVLDKNKSHTVPGMRNTDMDGEHNTSRVADPLEFFVGALLHVHAFFCALDHRAHDKW</sequence>
<protein>
    <submittedName>
        <fullName evidence="2">Uncharacterized protein</fullName>
    </submittedName>
</protein>
<reference evidence="2 3" key="1">
    <citation type="submission" date="2024-01" db="EMBL/GenBank/DDBJ databases">
        <title>The genomes of 5 underutilized Papilionoideae crops provide insights into root nodulation and disease resistanc.</title>
        <authorList>
            <person name="Yuan L."/>
        </authorList>
    </citation>
    <scope>NUCLEOTIDE SEQUENCE [LARGE SCALE GENOMIC DNA]</scope>
    <source>
        <strain evidence="2">ZHUSHIDOU_FW_LH</strain>
        <tissue evidence="2">Leaf</tissue>
    </source>
</reference>
<keyword evidence="1" id="KW-1133">Transmembrane helix</keyword>